<protein>
    <submittedName>
        <fullName evidence="2">Uncharacterized protein</fullName>
    </submittedName>
</protein>
<keyword evidence="3" id="KW-1185">Reference proteome</keyword>
<dbReference type="Proteomes" id="UP000318141">
    <property type="component" value="Unassembled WGS sequence"/>
</dbReference>
<evidence type="ECO:0000313" key="2">
    <source>
        <dbReference type="EMBL" id="TWG79273.1"/>
    </source>
</evidence>
<name>A0A562B2C7_9BURK</name>
<reference evidence="2 3" key="1">
    <citation type="submission" date="2019-07" db="EMBL/GenBank/DDBJ databases">
        <title>Genome sequencing of lignin-degrading bacterial isolates.</title>
        <authorList>
            <person name="Gladden J."/>
        </authorList>
    </citation>
    <scope>NUCLEOTIDE SEQUENCE [LARGE SCALE GENOMIC DNA]</scope>
    <source>
        <strain evidence="2 3">J11</strain>
    </source>
</reference>
<accession>A0A562B2C7</accession>
<evidence type="ECO:0000313" key="3">
    <source>
        <dbReference type="Proteomes" id="UP000318141"/>
    </source>
</evidence>
<evidence type="ECO:0000256" key="1">
    <source>
        <dbReference type="SAM" id="Phobius"/>
    </source>
</evidence>
<gene>
    <name evidence="2" type="ORF">L602_000700000890</name>
</gene>
<keyword evidence="1" id="KW-1133">Transmembrane helix</keyword>
<feature type="transmembrane region" description="Helical" evidence="1">
    <location>
        <begin position="53"/>
        <end position="75"/>
    </location>
</feature>
<organism evidence="2 3">
    <name type="scientific">Cupriavidus gilardii J11</name>
    <dbReference type="NCBI Taxonomy" id="936133"/>
    <lineage>
        <taxon>Bacteria</taxon>
        <taxon>Pseudomonadati</taxon>
        <taxon>Pseudomonadota</taxon>
        <taxon>Betaproteobacteria</taxon>
        <taxon>Burkholderiales</taxon>
        <taxon>Burkholderiaceae</taxon>
        <taxon>Cupriavidus</taxon>
    </lineage>
</organism>
<dbReference type="AlphaFoldDB" id="A0A562B2C7"/>
<sequence>MESTHPLNHIPAVPCARCAAIDPASGLLSRHRIELDLEHGEDDGGSGPWRRRLAIAAGVLPGAVVHATGVALALSGPATELAGMVLTGMGAIAMVAIPAFACYRPRFSSWQQARAARDNYGGAAAAGV</sequence>
<keyword evidence="1" id="KW-0472">Membrane</keyword>
<comment type="caution">
    <text evidence="2">The sequence shown here is derived from an EMBL/GenBank/DDBJ whole genome shotgun (WGS) entry which is preliminary data.</text>
</comment>
<keyword evidence="1" id="KW-0812">Transmembrane</keyword>
<proteinExistence type="predicted"/>
<dbReference type="EMBL" id="VLJN01000065">
    <property type="protein sequence ID" value="TWG79273.1"/>
    <property type="molecule type" value="Genomic_DNA"/>
</dbReference>
<feature type="transmembrane region" description="Helical" evidence="1">
    <location>
        <begin position="81"/>
        <end position="103"/>
    </location>
</feature>